<evidence type="ECO:0000313" key="7">
    <source>
        <dbReference type="Proteomes" id="UP000000305"/>
    </source>
</evidence>
<keyword evidence="2" id="KW-1015">Disulfide bond</keyword>
<protein>
    <recommendedName>
        <fullName evidence="4">Ig-like domain-containing protein</fullName>
    </recommendedName>
</protein>
<feature type="domain" description="Ig-like" evidence="4">
    <location>
        <begin position="1"/>
        <end position="33"/>
    </location>
</feature>
<dbReference type="OrthoDB" id="6369306at2759"/>
<evidence type="ECO:0000256" key="3">
    <source>
        <dbReference type="ARBA" id="ARBA00023319"/>
    </source>
</evidence>
<gene>
    <name evidence="6" type="ORF">DAPPUDRAFT_50312</name>
    <name evidence="5" type="ORF">DAPPUDRAFT_67546</name>
</gene>
<dbReference type="FunFam" id="2.60.40.10:FF:004876">
    <property type="match status" value="1"/>
</dbReference>
<feature type="domain" description="Ig-like" evidence="4">
    <location>
        <begin position="48"/>
        <end position="94"/>
    </location>
</feature>
<dbReference type="KEGG" id="dpx:DAPPUDRAFT_67546"/>
<evidence type="ECO:0000256" key="2">
    <source>
        <dbReference type="ARBA" id="ARBA00023157"/>
    </source>
</evidence>
<dbReference type="PROSITE" id="PS50835">
    <property type="entry name" value="IG_LIKE"/>
    <property type="match status" value="2"/>
</dbReference>
<keyword evidence="7" id="KW-1185">Reference proteome</keyword>
<dbReference type="KEGG" id="dpx:DAPPUDRAFT_50312"/>
<evidence type="ECO:0000313" key="6">
    <source>
        <dbReference type="EMBL" id="EFX81375.1"/>
    </source>
</evidence>
<dbReference type="InterPro" id="IPR013098">
    <property type="entry name" value="Ig_I-set"/>
</dbReference>
<dbReference type="STRING" id="6669.E9GGC2"/>
<dbReference type="EMBL" id="GL732543">
    <property type="protein sequence ID" value="EFX81375.1"/>
    <property type="molecule type" value="Genomic_DNA"/>
</dbReference>
<dbReference type="PANTHER" id="PTHR45080:SF8">
    <property type="entry name" value="IG-LIKE DOMAIN-CONTAINING PROTEIN"/>
    <property type="match status" value="1"/>
</dbReference>
<keyword evidence="1" id="KW-0732">Signal</keyword>
<dbReference type="InterPro" id="IPR050958">
    <property type="entry name" value="Cell_Adh-Cytoskel_Orgn"/>
</dbReference>
<dbReference type="InterPro" id="IPR007110">
    <property type="entry name" value="Ig-like_dom"/>
</dbReference>
<evidence type="ECO:0000256" key="1">
    <source>
        <dbReference type="ARBA" id="ARBA00022729"/>
    </source>
</evidence>
<reference evidence="6 7" key="1">
    <citation type="journal article" date="2011" name="Science">
        <title>The ecoresponsive genome of Daphnia pulex.</title>
        <authorList>
            <person name="Colbourne J.K."/>
            <person name="Pfrender M.E."/>
            <person name="Gilbert D."/>
            <person name="Thomas W.K."/>
            <person name="Tucker A."/>
            <person name="Oakley T.H."/>
            <person name="Tokishita S."/>
            <person name="Aerts A."/>
            <person name="Arnold G.J."/>
            <person name="Basu M.K."/>
            <person name="Bauer D.J."/>
            <person name="Caceres C.E."/>
            <person name="Carmel L."/>
            <person name="Casola C."/>
            <person name="Choi J.H."/>
            <person name="Detter J.C."/>
            <person name="Dong Q."/>
            <person name="Dusheyko S."/>
            <person name="Eads B.D."/>
            <person name="Frohlich T."/>
            <person name="Geiler-Samerotte K.A."/>
            <person name="Gerlach D."/>
            <person name="Hatcher P."/>
            <person name="Jogdeo S."/>
            <person name="Krijgsveld J."/>
            <person name="Kriventseva E.V."/>
            <person name="Kultz D."/>
            <person name="Laforsch C."/>
            <person name="Lindquist E."/>
            <person name="Lopez J."/>
            <person name="Manak J.R."/>
            <person name="Muller J."/>
            <person name="Pangilinan J."/>
            <person name="Patwardhan R.P."/>
            <person name="Pitluck S."/>
            <person name="Pritham E.J."/>
            <person name="Rechtsteiner A."/>
            <person name="Rho M."/>
            <person name="Rogozin I.B."/>
            <person name="Sakarya O."/>
            <person name="Salamov A."/>
            <person name="Schaack S."/>
            <person name="Shapiro H."/>
            <person name="Shiga Y."/>
            <person name="Skalitzky C."/>
            <person name="Smith Z."/>
            <person name="Souvorov A."/>
            <person name="Sung W."/>
            <person name="Tang Z."/>
            <person name="Tsuchiya D."/>
            <person name="Tu H."/>
            <person name="Vos H."/>
            <person name="Wang M."/>
            <person name="Wolf Y.I."/>
            <person name="Yamagata H."/>
            <person name="Yamada T."/>
            <person name="Ye Y."/>
            <person name="Shaw J.R."/>
            <person name="Andrews J."/>
            <person name="Crease T.J."/>
            <person name="Tang H."/>
            <person name="Lucas S.M."/>
            <person name="Robertson H.M."/>
            <person name="Bork P."/>
            <person name="Koonin E.V."/>
            <person name="Zdobnov E.M."/>
            <person name="Grigoriev I.V."/>
            <person name="Lynch M."/>
            <person name="Boore J.L."/>
        </authorList>
    </citation>
    <scope>NUCLEOTIDE SEQUENCE [LARGE SCALE GENOMIC DNA]</scope>
</reference>
<dbReference type="EMBL" id="GL733299">
    <property type="protein sequence ID" value="EFX62928.1"/>
    <property type="molecule type" value="Genomic_DNA"/>
</dbReference>
<keyword evidence="3" id="KW-0393">Immunoglobulin domain</keyword>
<dbReference type="AlphaFoldDB" id="E9GGC2"/>
<dbReference type="InterPro" id="IPR013783">
    <property type="entry name" value="Ig-like_fold"/>
</dbReference>
<organism evidence="6 7">
    <name type="scientific">Daphnia pulex</name>
    <name type="common">Water flea</name>
    <dbReference type="NCBI Taxonomy" id="6669"/>
    <lineage>
        <taxon>Eukaryota</taxon>
        <taxon>Metazoa</taxon>
        <taxon>Ecdysozoa</taxon>
        <taxon>Arthropoda</taxon>
        <taxon>Crustacea</taxon>
        <taxon>Branchiopoda</taxon>
        <taxon>Diplostraca</taxon>
        <taxon>Cladocera</taxon>
        <taxon>Anomopoda</taxon>
        <taxon>Daphniidae</taxon>
        <taxon>Daphnia</taxon>
    </lineage>
</organism>
<sequence>TLIFHGVQDDDAGQYTCIATNSQGLVSASILINVTSNQRHQLFLNFPPKFDFARDNTSTSEGTKVELHCRAEGYPAPTIQWDRDSVMDGFTSDR</sequence>
<evidence type="ECO:0000313" key="5">
    <source>
        <dbReference type="EMBL" id="EFX62928.1"/>
    </source>
</evidence>
<name>E9GGC2_DAPPU</name>
<feature type="non-terminal residue" evidence="6">
    <location>
        <position position="1"/>
    </location>
</feature>
<dbReference type="Gene3D" id="2.60.40.10">
    <property type="entry name" value="Immunoglobulins"/>
    <property type="match status" value="2"/>
</dbReference>
<evidence type="ECO:0000259" key="4">
    <source>
        <dbReference type="PROSITE" id="PS50835"/>
    </source>
</evidence>
<dbReference type="Proteomes" id="UP000000305">
    <property type="component" value="Unassembled WGS sequence"/>
</dbReference>
<dbReference type="Pfam" id="PF07679">
    <property type="entry name" value="I-set"/>
    <property type="match status" value="1"/>
</dbReference>
<proteinExistence type="predicted"/>
<dbReference type="Pfam" id="PF13927">
    <property type="entry name" value="Ig_3"/>
    <property type="match status" value="1"/>
</dbReference>
<dbReference type="eggNOG" id="KOG4475">
    <property type="taxonomic scope" value="Eukaryota"/>
</dbReference>
<dbReference type="InterPro" id="IPR036179">
    <property type="entry name" value="Ig-like_dom_sf"/>
</dbReference>
<dbReference type="HOGENOM" id="CLU_2392176_0_0_1"/>
<dbReference type="SUPFAM" id="SSF48726">
    <property type="entry name" value="Immunoglobulin"/>
    <property type="match status" value="2"/>
</dbReference>
<accession>E9GGC2</accession>
<dbReference type="PANTHER" id="PTHR45080">
    <property type="entry name" value="CONTACTIN 5"/>
    <property type="match status" value="1"/>
</dbReference>